<keyword evidence="1" id="KW-0732">Signal</keyword>
<evidence type="ECO:0000313" key="3">
    <source>
        <dbReference type="Proteomes" id="UP001595886"/>
    </source>
</evidence>
<dbReference type="Proteomes" id="UP001595886">
    <property type="component" value="Unassembled WGS sequence"/>
</dbReference>
<dbReference type="Pfam" id="PF17164">
    <property type="entry name" value="DUF5122"/>
    <property type="match status" value="6"/>
</dbReference>
<name>A0ABV9QU58_9GAMM</name>
<dbReference type="InterPro" id="IPR013431">
    <property type="entry name" value="Delta_60_rpt"/>
</dbReference>
<dbReference type="SUPFAM" id="SSF63829">
    <property type="entry name" value="Calcium-dependent phosphotriesterase"/>
    <property type="match status" value="1"/>
</dbReference>
<sequence>MPFRTIARFATRAGRLLLGLACLIPAAAQAGPTLDSFDPRANDSVYALAAQADGRLLVGGQFTQAGGQARARIARFRPDGNLDAGFDPGADGIVSALLVQPDAKIVLAGWFAQVHGQPRARIARVNADGSLDAAFSPVVSRSSSAAVFAVARQADGKLLIGGQFDAVNGQPRSNLARLHADGRLDEDFAVTLDGYVKAVAVQADGRILVGGIFTRVGGALEGHLIRLEADGRLDGGFGAPFYNPGEAVNALALQPDGRILVGGSFGSPALSLVRLDADGSVDDSFQPHVSQTAGVAALARQADGKVLFCGSFGSVGGQPRKNLARVNADGSLDATFLPPAATHPQYTPGFNAVLAQPGGISLVGGVFTALDGAPRGFAARLRDDAIYADGFD</sequence>
<dbReference type="RefSeq" id="WP_380018717.1">
    <property type="nucleotide sequence ID" value="NZ_JBHSHD010000002.1"/>
</dbReference>
<evidence type="ECO:0000313" key="2">
    <source>
        <dbReference type="EMBL" id="MFC4818982.1"/>
    </source>
</evidence>
<reference evidence="3" key="1">
    <citation type="journal article" date="2019" name="Int. J. Syst. Evol. Microbiol.">
        <title>The Global Catalogue of Microorganisms (GCM) 10K type strain sequencing project: providing services to taxonomists for standard genome sequencing and annotation.</title>
        <authorList>
            <consortium name="The Broad Institute Genomics Platform"/>
            <consortium name="The Broad Institute Genome Sequencing Center for Infectious Disease"/>
            <person name="Wu L."/>
            <person name="Ma J."/>
        </authorList>
    </citation>
    <scope>NUCLEOTIDE SEQUENCE [LARGE SCALE GENOMIC DNA]</scope>
    <source>
        <strain evidence="3">CCUG 30340</strain>
    </source>
</reference>
<protein>
    <submittedName>
        <fullName evidence="2">Delta-60 repeat domain-containing protein</fullName>
    </submittedName>
</protein>
<keyword evidence="3" id="KW-1185">Reference proteome</keyword>
<dbReference type="Gene3D" id="2.80.10.50">
    <property type="match status" value="3"/>
</dbReference>
<evidence type="ECO:0000256" key="1">
    <source>
        <dbReference type="SAM" id="SignalP"/>
    </source>
</evidence>
<comment type="caution">
    <text evidence="2">The sequence shown here is derived from an EMBL/GenBank/DDBJ whole genome shotgun (WGS) entry which is preliminary data.</text>
</comment>
<gene>
    <name evidence="2" type="ORF">ACFO6Q_01530</name>
</gene>
<dbReference type="NCBIfam" id="TIGR02608">
    <property type="entry name" value="delta_60_rpt"/>
    <property type="match status" value="6"/>
</dbReference>
<organism evidence="2 3">
    <name type="scientific">Dokdonella ginsengisoli</name>
    <dbReference type="NCBI Taxonomy" id="363846"/>
    <lineage>
        <taxon>Bacteria</taxon>
        <taxon>Pseudomonadati</taxon>
        <taxon>Pseudomonadota</taxon>
        <taxon>Gammaproteobacteria</taxon>
        <taxon>Lysobacterales</taxon>
        <taxon>Rhodanobacteraceae</taxon>
        <taxon>Dokdonella</taxon>
    </lineage>
</organism>
<feature type="chain" id="PRO_5046831695" evidence="1">
    <location>
        <begin position="31"/>
        <end position="392"/>
    </location>
</feature>
<feature type="signal peptide" evidence="1">
    <location>
        <begin position="1"/>
        <end position="30"/>
    </location>
</feature>
<proteinExistence type="predicted"/>
<accession>A0ABV9QU58</accession>
<dbReference type="EMBL" id="JBHSHD010000002">
    <property type="protein sequence ID" value="MFC4818982.1"/>
    <property type="molecule type" value="Genomic_DNA"/>
</dbReference>